<evidence type="ECO:0000313" key="1">
    <source>
        <dbReference type="EMBL" id="OWY97689.1"/>
    </source>
</evidence>
<feature type="non-terminal residue" evidence="1">
    <location>
        <position position="1"/>
    </location>
</feature>
<sequence>NPDMQAYEVKVKWLDLETIEDSWEPSKTMCEDVPHILLQFANNGQDDTFVRAVTSTLERKSRHLLKCRRVSAFPVKRDYQIGEDFHLRTTYDLAGG</sequence>
<protein>
    <recommendedName>
        <fullName evidence="3">Chromo domain-containing protein</fullName>
    </recommendedName>
</protein>
<gene>
    <name evidence="1" type="ORF">PHMEG_00031725</name>
</gene>
<dbReference type="EMBL" id="NBNE01010181">
    <property type="protein sequence ID" value="OWY97689.1"/>
    <property type="molecule type" value="Genomic_DNA"/>
</dbReference>
<evidence type="ECO:0008006" key="3">
    <source>
        <dbReference type="Google" id="ProtNLM"/>
    </source>
</evidence>
<dbReference type="OrthoDB" id="124252at2759"/>
<dbReference type="SUPFAM" id="SSF54160">
    <property type="entry name" value="Chromo domain-like"/>
    <property type="match status" value="1"/>
</dbReference>
<keyword evidence="2" id="KW-1185">Reference proteome</keyword>
<dbReference type="InterPro" id="IPR016197">
    <property type="entry name" value="Chromo-like_dom_sf"/>
</dbReference>
<dbReference type="Proteomes" id="UP000198211">
    <property type="component" value="Unassembled WGS sequence"/>
</dbReference>
<comment type="caution">
    <text evidence="1">The sequence shown here is derived from an EMBL/GenBank/DDBJ whole genome shotgun (WGS) entry which is preliminary data.</text>
</comment>
<name>A0A225UZX7_9STRA</name>
<organism evidence="1 2">
    <name type="scientific">Phytophthora megakarya</name>
    <dbReference type="NCBI Taxonomy" id="4795"/>
    <lineage>
        <taxon>Eukaryota</taxon>
        <taxon>Sar</taxon>
        <taxon>Stramenopiles</taxon>
        <taxon>Oomycota</taxon>
        <taxon>Peronosporomycetes</taxon>
        <taxon>Peronosporales</taxon>
        <taxon>Peronosporaceae</taxon>
        <taxon>Phytophthora</taxon>
    </lineage>
</organism>
<dbReference type="AlphaFoldDB" id="A0A225UZX7"/>
<evidence type="ECO:0000313" key="2">
    <source>
        <dbReference type="Proteomes" id="UP000198211"/>
    </source>
</evidence>
<accession>A0A225UZX7</accession>
<reference evidence="2" key="1">
    <citation type="submission" date="2017-03" db="EMBL/GenBank/DDBJ databases">
        <title>Phytopthora megakarya and P. palmivora, two closely related causual agents of cacao black pod achieved similar genome size and gene model numbers by different mechanisms.</title>
        <authorList>
            <person name="Ali S."/>
            <person name="Shao J."/>
            <person name="Larry D.J."/>
            <person name="Kronmiller B."/>
            <person name="Shen D."/>
            <person name="Strem M.D."/>
            <person name="Melnick R.L."/>
            <person name="Guiltinan M.J."/>
            <person name="Tyler B.M."/>
            <person name="Meinhardt L.W."/>
            <person name="Bailey B.A."/>
        </authorList>
    </citation>
    <scope>NUCLEOTIDE SEQUENCE [LARGE SCALE GENOMIC DNA]</scope>
    <source>
        <strain evidence="2">zdho120</strain>
    </source>
</reference>
<proteinExistence type="predicted"/>